<gene>
    <name evidence="1" type="ORF">E8M63_00105</name>
</gene>
<dbReference type="AlphaFoldDB" id="A0AAX2TSK4"/>
<protein>
    <recommendedName>
        <fullName evidence="3">Secreted protein</fullName>
    </recommendedName>
</protein>
<organism evidence="1 2">
    <name type="scientific">Neisseria gonorrhoeae</name>
    <dbReference type="NCBI Taxonomy" id="485"/>
    <lineage>
        <taxon>Bacteria</taxon>
        <taxon>Pseudomonadati</taxon>
        <taxon>Pseudomonadota</taxon>
        <taxon>Betaproteobacteria</taxon>
        <taxon>Neisseriales</taxon>
        <taxon>Neisseriaceae</taxon>
        <taxon>Neisseria</taxon>
    </lineage>
</organism>
<comment type="caution">
    <text evidence="1">The sequence shown here is derived from an EMBL/GenBank/DDBJ whole genome shotgun (WGS) entry which is preliminary data.</text>
</comment>
<accession>A0AAX2TSK4</accession>
<proteinExistence type="predicted"/>
<sequence>MFHFVLLMLFLDVVFWQCCCKRIGGSRILPVLSDGNQLNLLCVIIEDCNFGMTDWMYHERLRSYAA</sequence>
<evidence type="ECO:0008006" key="3">
    <source>
        <dbReference type="Google" id="ProtNLM"/>
    </source>
</evidence>
<reference evidence="1 2" key="1">
    <citation type="submission" date="2019-04" db="EMBL/GenBank/DDBJ databases">
        <title>The CDC panel for molecular diagnostics of ciprofloxacin resistance and its use for research and clinical development.</title>
        <authorList>
            <person name="Liu H."/>
            <person name="Tang K."/>
            <person name="Pham C."/>
            <person name="Schmerer M."/>
        </authorList>
    </citation>
    <scope>NUCLEOTIDE SEQUENCE [LARGE SCALE GENOMIC DNA]</scope>
    <source>
        <strain evidence="1 2">LRRBGS_0742</strain>
    </source>
</reference>
<dbReference type="Proteomes" id="UP000307092">
    <property type="component" value="Unassembled WGS sequence"/>
</dbReference>
<dbReference type="EMBL" id="SUQX01000001">
    <property type="protein sequence ID" value="TJX06929.1"/>
    <property type="molecule type" value="Genomic_DNA"/>
</dbReference>
<evidence type="ECO:0000313" key="2">
    <source>
        <dbReference type="Proteomes" id="UP000307092"/>
    </source>
</evidence>
<evidence type="ECO:0000313" key="1">
    <source>
        <dbReference type="EMBL" id="TJX06929.1"/>
    </source>
</evidence>
<name>A0AAX2TSK4_NEIGO</name>